<dbReference type="Pfam" id="PF00571">
    <property type="entry name" value="CBS"/>
    <property type="match status" value="2"/>
</dbReference>
<dbReference type="PANTHER" id="PTHR43080:SF2">
    <property type="entry name" value="CBS DOMAIN-CONTAINING PROTEIN"/>
    <property type="match status" value="1"/>
</dbReference>
<organism evidence="4 5">
    <name type="scientific">Motiliproteus coralliicola</name>
    <dbReference type="NCBI Taxonomy" id="2283196"/>
    <lineage>
        <taxon>Bacteria</taxon>
        <taxon>Pseudomonadati</taxon>
        <taxon>Pseudomonadota</taxon>
        <taxon>Gammaproteobacteria</taxon>
        <taxon>Oceanospirillales</taxon>
        <taxon>Oceanospirillaceae</taxon>
        <taxon>Motiliproteus</taxon>
    </lineage>
</organism>
<evidence type="ECO:0000256" key="2">
    <source>
        <dbReference type="PROSITE-ProRule" id="PRU00703"/>
    </source>
</evidence>
<dbReference type="Proteomes" id="UP000253769">
    <property type="component" value="Unassembled WGS sequence"/>
</dbReference>
<dbReference type="SUPFAM" id="SSF54631">
    <property type="entry name" value="CBS-domain pair"/>
    <property type="match status" value="1"/>
</dbReference>
<evidence type="ECO:0000313" key="4">
    <source>
        <dbReference type="EMBL" id="RDE24067.1"/>
    </source>
</evidence>
<dbReference type="AlphaFoldDB" id="A0A369WQW5"/>
<name>A0A369WQW5_9GAMM</name>
<dbReference type="InterPro" id="IPR051257">
    <property type="entry name" value="Diverse_CBS-Domain"/>
</dbReference>
<protein>
    <submittedName>
        <fullName evidence="4">CBS domain-containing protein</fullName>
    </submittedName>
</protein>
<dbReference type="PANTHER" id="PTHR43080">
    <property type="entry name" value="CBS DOMAIN-CONTAINING PROTEIN CBSX3, MITOCHONDRIAL"/>
    <property type="match status" value="1"/>
</dbReference>
<dbReference type="PROSITE" id="PS51371">
    <property type="entry name" value="CBS"/>
    <property type="match status" value="2"/>
</dbReference>
<sequence length="214" mass="24746">MFAIHDQHGLKLRGTLELINKHKKPAPVRLNRNKSFWDEPDPRGTVVAFTQQPSNTPRYLKAEELYKRALKLRVNEPVVHAHQVMSTHVYTVSPDDWLSDAWRWLHLYEIKQLPVLQKGVGIISMLSRRDIERQIFDANWDVEELAAKRVSSIMSPEVITTEPVSSVRRIARVMVDHNQHAMPVIDDRDKLVGVVTRGDILRVLSEEPKLNLWA</sequence>
<proteinExistence type="predicted"/>
<dbReference type="EMBL" id="QQOH01000001">
    <property type="protein sequence ID" value="RDE24067.1"/>
    <property type="molecule type" value="Genomic_DNA"/>
</dbReference>
<dbReference type="RefSeq" id="WP_114693648.1">
    <property type="nucleotide sequence ID" value="NZ_QQOH01000001.1"/>
</dbReference>
<accession>A0A369WQW5</accession>
<dbReference type="SMART" id="SM00116">
    <property type="entry name" value="CBS"/>
    <property type="match status" value="2"/>
</dbReference>
<comment type="caution">
    <text evidence="4">The sequence shown here is derived from an EMBL/GenBank/DDBJ whole genome shotgun (WGS) entry which is preliminary data.</text>
</comment>
<feature type="domain" description="CBS" evidence="3">
    <location>
        <begin position="154"/>
        <end position="210"/>
    </location>
</feature>
<keyword evidence="5" id="KW-1185">Reference proteome</keyword>
<keyword evidence="1 2" id="KW-0129">CBS domain</keyword>
<feature type="domain" description="CBS" evidence="3">
    <location>
        <begin position="85"/>
        <end position="142"/>
    </location>
</feature>
<dbReference type="OrthoDB" id="9794094at2"/>
<reference evidence="4 5" key="1">
    <citation type="submission" date="2018-07" db="EMBL/GenBank/DDBJ databases">
        <title>Motiliproteus coralliicola sp. nov., a bacterium isolated from Coral.</title>
        <authorList>
            <person name="Wang G."/>
        </authorList>
    </citation>
    <scope>NUCLEOTIDE SEQUENCE [LARGE SCALE GENOMIC DNA]</scope>
    <source>
        <strain evidence="4 5">C34</strain>
    </source>
</reference>
<evidence type="ECO:0000256" key="1">
    <source>
        <dbReference type="ARBA" id="ARBA00023122"/>
    </source>
</evidence>
<dbReference type="InterPro" id="IPR000644">
    <property type="entry name" value="CBS_dom"/>
</dbReference>
<dbReference type="Gene3D" id="3.10.580.10">
    <property type="entry name" value="CBS-domain"/>
    <property type="match status" value="1"/>
</dbReference>
<dbReference type="InterPro" id="IPR046342">
    <property type="entry name" value="CBS_dom_sf"/>
</dbReference>
<evidence type="ECO:0000259" key="3">
    <source>
        <dbReference type="PROSITE" id="PS51371"/>
    </source>
</evidence>
<gene>
    <name evidence="4" type="ORF">DV711_00205</name>
</gene>
<evidence type="ECO:0000313" key="5">
    <source>
        <dbReference type="Proteomes" id="UP000253769"/>
    </source>
</evidence>